<keyword evidence="2" id="KW-1185">Reference proteome</keyword>
<comment type="caution">
    <text evidence="1">The sequence shown here is derived from an EMBL/GenBank/DDBJ whole genome shotgun (WGS) entry which is preliminary data.</text>
</comment>
<accession>A0A6V8MMK4</accession>
<name>A0A6V8MMK4_9BACT</name>
<dbReference type="SUPFAM" id="SSF63825">
    <property type="entry name" value="YWTD domain"/>
    <property type="match status" value="1"/>
</dbReference>
<dbReference type="InterPro" id="IPR011042">
    <property type="entry name" value="6-blade_b-propeller_TolB-like"/>
</dbReference>
<dbReference type="EMBL" id="BLXX01000013">
    <property type="protein sequence ID" value="GFO61261.1"/>
    <property type="molecule type" value="Genomic_DNA"/>
</dbReference>
<gene>
    <name evidence="1" type="ORF">GMST_35860</name>
</gene>
<proteinExistence type="predicted"/>
<dbReference type="PANTHER" id="PTHR46388">
    <property type="entry name" value="NHL REPEAT-CONTAINING PROTEIN 2"/>
    <property type="match status" value="1"/>
</dbReference>
<organism evidence="1 2">
    <name type="scientific">Geomonas silvestris</name>
    <dbReference type="NCBI Taxonomy" id="2740184"/>
    <lineage>
        <taxon>Bacteria</taxon>
        <taxon>Pseudomonadati</taxon>
        <taxon>Thermodesulfobacteriota</taxon>
        <taxon>Desulfuromonadia</taxon>
        <taxon>Geobacterales</taxon>
        <taxon>Geobacteraceae</taxon>
        <taxon>Geomonas</taxon>
    </lineage>
</organism>
<dbReference type="Gene3D" id="2.120.10.30">
    <property type="entry name" value="TolB, C-terminal domain"/>
    <property type="match status" value="3"/>
</dbReference>
<dbReference type="AlphaFoldDB" id="A0A6V8MMK4"/>
<reference evidence="2" key="1">
    <citation type="submission" date="2020-06" db="EMBL/GenBank/DDBJ databases">
        <title>Draft genomic sequence of Geomonas sp. Red330.</title>
        <authorList>
            <person name="Itoh H."/>
            <person name="Zhenxing X."/>
            <person name="Ushijima N."/>
            <person name="Masuda Y."/>
            <person name="Shiratori Y."/>
            <person name="Senoo K."/>
        </authorList>
    </citation>
    <scope>NUCLEOTIDE SEQUENCE [LARGE SCALE GENOMIC DNA]</scope>
    <source>
        <strain evidence="2">Red330</strain>
    </source>
</reference>
<dbReference type="Proteomes" id="UP000556026">
    <property type="component" value="Unassembled WGS sequence"/>
</dbReference>
<dbReference type="PANTHER" id="PTHR46388:SF2">
    <property type="entry name" value="NHL REPEAT-CONTAINING PROTEIN 2"/>
    <property type="match status" value="1"/>
</dbReference>
<evidence type="ECO:0008006" key="3">
    <source>
        <dbReference type="Google" id="ProtNLM"/>
    </source>
</evidence>
<sequence length="248" mass="25199">MVLGGNLYVADTNNNQIRVINLATAVVTTLAGISDGYPGALDGDGATARFGGPTGITTDGTYLYVTDQLTNRIRKVTTTGVTTTMSVGYTFNRPLGIATDGTSLFVLDADNRLVRRIDIATEVVSTLAGSGDTGSADNANGLLASFSQIYGVTLAGGQLYITDTQNQTIRQVDSVTGATSTLAGTVGVSGSADGTGTAATFGAPKGITSYGGNLYVAEYFNSTIRKIVISTGVTTTVAGTPGVIGSHD</sequence>
<protein>
    <recommendedName>
        <fullName evidence="3">SMP-30/Gluconolactonase/LRE-like region domain-containing protein</fullName>
    </recommendedName>
</protein>
<evidence type="ECO:0000313" key="2">
    <source>
        <dbReference type="Proteomes" id="UP000556026"/>
    </source>
</evidence>
<evidence type="ECO:0000313" key="1">
    <source>
        <dbReference type="EMBL" id="GFO61261.1"/>
    </source>
</evidence>